<proteinExistence type="predicted"/>
<dbReference type="AlphaFoldDB" id="C5FNW8"/>
<evidence type="ECO:0008006" key="4">
    <source>
        <dbReference type="Google" id="ProtNLM"/>
    </source>
</evidence>
<name>C5FNW8_ARTOC</name>
<dbReference type="STRING" id="554155.C5FNW8"/>
<dbReference type="eggNOG" id="ENOG502SFZQ">
    <property type="taxonomic scope" value="Eukaryota"/>
</dbReference>
<dbReference type="InterPro" id="IPR011333">
    <property type="entry name" value="SKP1/BTB/POZ_sf"/>
</dbReference>
<protein>
    <recommendedName>
        <fullName evidence="4">BTB domain-containing protein</fullName>
    </recommendedName>
</protein>
<feature type="region of interest" description="Disordered" evidence="1">
    <location>
        <begin position="98"/>
        <end position="139"/>
    </location>
</feature>
<gene>
    <name evidence="2" type="ORF">MCYG_04640</name>
</gene>
<dbReference type="VEuPathDB" id="FungiDB:MCYG_04640"/>
<evidence type="ECO:0000256" key="1">
    <source>
        <dbReference type="SAM" id="MobiDB-lite"/>
    </source>
</evidence>
<dbReference type="PANTHER" id="PTHR47843">
    <property type="entry name" value="BTB DOMAIN-CONTAINING PROTEIN-RELATED"/>
    <property type="match status" value="1"/>
</dbReference>
<sequence>MDKPFGKLISSNLFTFHVGPEKTPFIVHSEAVARQSPTLDTLINGGLVETHSRTVAWPDVDVDTFVRFCEFCFLSDYSPPSCSEDTSTDEAKADILEGTRANGGDVSPDPRPRLNPFEPETLEAPEPAEEPPPAEEPLVDETMEWGFSSRKKGKKKLPKPPKPRLFFKDKEYSLPPYLAQAAEQFKPFSNVSASQDFTPVFLGHARLYVLADKYGIEPLKELVLYKLYTTLKGFTIFSKRAGDIIQLIKFTYENTPENTWAEDLRTLVTHYVASKLDDLAMNSEFHQVLDEGGDFVTDFWKLVWRRRDCIFQSLGEYEGSY</sequence>
<dbReference type="Proteomes" id="UP000002035">
    <property type="component" value="Unassembled WGS sequence"/>
</dbReference>
<dbReference type="RefSeq" id="XP_002846903.1">
    <property type="nucleotide sequence ID" value="XM_002846857.1"/>
</dbReference>
<reference evidence="3" key="1">
    <citation type="journal article" date="2012" name="MBio">
        <title>Comparative genome analysis of Trichophyton rubrum and related dermatophytes reveals candidate genes involved in infection.</title>
        <authorList>
            <person name="Martinez D.A."/>
            <person name="Oliver B.G."/>
            <person name="Graeser Y."/>
            <person name="Goldberg J.M."/>
            <person name="Li W."/>
            <person name="Martinez-Rossi N.M."/>
            <person name="Monod M."/>
            <person name="Shelest E."/>
            <person name="Barton R.C."/>
            <person name="Birch E."/>
            <person name="Brakhage A.A."/>
            <person name="Chen Z."/>
            <person name="Gurr S.J."/>
            <person name="Heiman D."/>
            <person name="Heitman J."/>
            <person name="Kosti I."/>
            <person name="Rossi A."/>
            <person name="Saif S."/>
            <person name="Samalova M."/>
            <person name="Saunders C.W."/>
            <person name="Shea T."/>
            <person name="Summerbell R.C."/>
            <person name="Xu J."/>
            <person name="Young S."/>
            <person name="Zeng Q."/>
            <person name="Birren B.W."/>
            <person name="Cuomo C.A."/>
            <person name="White T.C."/>
        </authorList>
    </citation>
    <scope>NUCLEOTIDE SEQUENCE [LARGE SCALE GENOMIC DNA]</scope>
    <source>
        <strain evidence="3">ATCC MYA-4605 / CBS 113480</strain>
    </source>
</reference>
<dbReference type="OMA" id="CFIEYIR"/>
<organism evidence="2 3">
    <name type="scientific">Arthroderma otae (strain ATCC MYA-4605 / CBS 113480)</name>
    <name type="common">Microsporum canis</name>
    <dbReference type="NCBI Taxonomy" id="554155"/>
    <lineage>
        <taxon>Eukaryota</taxon>
        <taxon>Fungi</taxon>
        <taxon>Dikarya</taxon>
        <taxon>Ascomycota</taxon>
        <taxon>Pezizomycotina</taxon>
        <taxon>Eurotiomycetes</taxon>
        <taxon>Eurotiomycetidae</taxon>
        <taxon>Onygenales</taxon>
        <taxon>Arthrodermataceae</taxon>
        <taxon>Microsporum</taxon>
    </lineage>
</organism>
<keyword evidence="3" id="KW-1185">Reference proteome</keyword>
<dbReference type="OrthoDB" id="4173637at2759"/>
<evidence type="ECO:0000313" key="2">
    <source>
        <dbReference type="EMBL" id="EEQ31821.1"/>
    </source>
</evidence>
<accession>C5FNW8</accession>
<dbReference type="EMBL" id="DS995704">
    <property type="protein sequence ID" value="EEQ31821.1"/>
    <property type="molecule type" value="Genomic_DNA"/>
</dbReference>
<dbReference type="SUPFAM" id="SSF54695">
    <property type="entry name" value="POZ domain"/>
    <property type="match status" value="1"/>
</dbReference>
<evidence type="ECO:0000313" key="3">
    <source>
        <dbReference type="Proteomes" id="UP000002035"/>
    </source>
</evidence>
<dbReference type="HOGENOM" id="CLU_056399_2_1_1"/>
<dbReference type="Gene3D" id="3.30.710.10">
    <property type="entry name" value="Potassium Channel Kv1.1, Chain A"/>
    <property type="match status" value="1"/>
</dbReference>
<feature type="compositionally biased region" description="Acidic residues" evidence="1">
    <location>
        <begin position="120"/>
        <end position="139"/>
    </location>
</feature>
<dbReference type="GeneID" id="9230018"/>